<evidence type="ECO:0000256" key="4">
    <source>
        <dbReference type="ARBA" id="ARBA00022651"/>
    </source>
</evidence>
<dbReference type="PROSITE" id="PS51175">
    <property type="entry name" value="CBM6"/>
    <property type="match status" value="1"/>
</dbReference>
<dbReference type="CDD" id="cd04080">
    <property type="entry name" value="CBM6_cellulase-like"/>
    <property type="match status" value="1"/>
</dbReference>
<dbReference type="EMBL" id="FRAW01000006">
    <property type="protein sequence ID" value="SHK45061.1"/>
    <property type="molecule type" value="Genomic_DNA"/>
</dbReference>
<evidence type="ECO:0000259" key="13">
    <source>
        <dbReference type="PROSITE" id="PS51761"/>
    </source>
</evidence>
<evidence type="ECO:0000313" key="15">
    <source>
        <dbReference type="Proteomes" id="UP000184275"/>
    </source>
</evidence>
<keyword evidence="7" id="KW-0119">Carbohydrate metabolism</keyword>
<reference evidence="15" key="1">
    <citation type="submission" date="2016-11" db="EMBL/GenBank/DDBJ databases">
        <authorList>
            <person name="Varghese N."/>
            <person name="Submissions S."/>
        </authorList>
    </citation>
    <scope>NUCLEOTIDE SEQUENCE [LARGE SCALE GENOMIC DNA]</scope>
    <source>
        <strain evidence="15">UWOS</strain>
    </source>
</reference>
<evidence type="ECO:0000256" key="9">
    <source>
        <dbReference type="ARBA" id="ARBA00023326"/>
    </source>
</evidence>
<dbReference type="InterPro" id="IPR008979">
    <property type="entry name" value="Galactose-bd-like_sf"/>
</dbReference>
<dbReference type="PROSITE" id="PS51761">
    <property type="entry name" value="GH11_3"/>
    <property type="match status" value="1"/>
</dbReference>
<evidence type="ECO:0000256" key="5">
    <source>
        <dbReference type="ARBA" id="ARBA00022729"/>
    </source>
</evidence>
<evidence type="ECO:0000313" key="14">
    <source>
        <dbReference type="EMBL" id="SHK45061.1"/>
    </source>
</evidence>
<evidence type="ECO:0000256" key="7">
    <source>
        <dbReference type="ARBA" id="ARBA00023277"/>
    </source>
</evidence>
<dbReference type="AlphaFoldDB" id="A0A1M6SJY7"/>
<keyword evidence="9" id="KW-0624">Polysaccharide degradation</keyword>
<keyword evidence="5 11" id="KW-0732">Signal</keyword>
<dbReference type="InterPro" id="IPR013319">
    <property type="entry name" value="GH11/12"/>
</dbReference>
<evidence type="ECO:0000259" key="12">
    <source>
        <dbReference type="PROSITE" id="PS51175"/>
    </source>
</evidence>
<keyword evidence="15" id="KW-1185">Reference proteome</keyword>
<comment type="catalytic activity">
    <reaction evidence="1">
        <text>Endohydrolysis of (1-&gt;4)-beta-D-xylosidic linkages in xylans.</text>
        <dbReference type="EC" id="3.2.1.8"/>
    </reaction>
</comment>
<evidence type="ECO:0000256" key="2">
    <source>
        <dbReference type="ARBA" id="ARBA00004851"/>
    </source>
</evidence>
<proteinExistence type="inferred from homology"/>
<dbReference type="SUPFAM" id="SSF49899">
    <property type="entry name" value="Concanavalin A-like lectins/glucanases"/>
    <property type="match status" value="1"/>
</dbReference>
<dbReference type="EC" id="3.2.1.8" evidence="3"/>
<dbReference type="UniPathway" id="UPA00114"/>
<organism evidence="14 15">
    <name type="scientific">Fibrobacter intestinalis</name>
    <dbReference type="NCBI Taxonomy" id="28122"/>
    <lineage>
        <taxon>Bacteria</taxon>
        <taxon>Pseudomonadati</taxon>
        <taxon>Fibrobacterota</taxon>
        <taxon>Fibrobacteria</taxon>
        <taxon>Fibrobacterales</taxon>
        <taxon>Fibrobacteraceae</taxon>
        <taxon>Fibrobacter</taxon>
    </lineage>
</organism>
<keyword evidence="8" id="KW-0326">Glycosidase</keyword>
<dbReference type="RefSeq" id="WP_083545687.1">
    <property type="nucleotide sequence ID" value="NZ_FRAW01000006.1"/>
</dbReference>
<dbReference type="PROSITE" id="PS00776">
    <property type="entry name" value="GH11_1"/>
    <property type="match status" value="1"/>
</dbReference>
<evidence type="ECO:0000256" key="11">
    <source>
        <dbReference type="SAM" id="SignalP"/>
    </source>
</evidence>
<dbReference type="Gene3D" id="2.60.120.260">
    <property type="entry name" value="Galactose-binding domain-like"/>
    <property type="match status" value="1"/>
</dbReference>
<dbReference type="InterPro" id="IPR013320">
    <property type="entry name" value="ConA-like_dom_sf"/>
</dbReference>
<dbReference type="InterPro" id="IPR001137">
    <property type="entry name" value="Glyco_hydro_11"/>
</dbReference>
<keyword evidence="4" id="KW-0858">Xylan degradation</keyword>
<feature type="chain" id="PRO_5012748431" description="endo-1,4-beta-xylanase" evidence="11">
    <location>
        <begin position="27"/>
        <end position="504"/>
    </location>
</feature>
<accession>A0A1M6SJY7</accession>
<dbReference type="GO" id="GO:0030246">
    <property type="term" value="F:carbohydrate binding"/>
    <property type="evidence" value="ECO:0007669"/>
    <property type="project" value="InterPro"/>
</dbReference>
<dbReference type="Pfam" id="PF03422">
    <property type="entry name" value="CBM_6"/>
    <property type="match status" value="1"/>
</dbReference>
<dbReference type="InterPro" id="IPR006584">
    <property type="entry name" value="Cellulose-bd_IV"/>
</dbReference>
<dbReference type="InterPro" id="IPR033123">
    <property type="entry name" value="GH11_dom"/>
</dbReference>
<dbReference type="GO" id="GO:0045493">
    <property type="term" value="P:xylan catabolic process"/>
    <property type="evidence" value="ECO:0007669"/>
    <property type="project" value="UniProtKB-UniPathway"/>
</dbReference>
<evidence type="ECO:0000256" key="6">
    <source>
        <dbReference type="ARBA" id="ARBA00022801"/>
    </source>
</evidence>
<feature type="signal peptide" evidence="11">
    <location>
        <begin position="1"/>
        <end position="26"/>
    </location>
</feature>
<dbReference type="PRINTS" id="PR00911">
    <property type="entry name" value="GLHYDRLASE11"/>
</dbReference>
<evidence type="ECO:0000256" key="1">
    <source>
        <dbReference type="ARBA" id="ARBA00000681"/>
    </source>
</evidence>
<protein>
    <recommendedName>
        <fullName evidence="3">endo-1,4-beta-xylanase</fullName>
        <ecNumber evidence="3">3.2.1.8</ecNumber>
    </recommendedName>
</protein>
<keyword evidence="6" id="KW-0378">Hydrolase</keyword>
<name>A0A1M6SJY7_9BACT</name>
<evidence type="ECO:0000256" key="8">
    <source>
        <dbReference type="ARBA" id="ARBA00023295"/>
    </source>
</evidence>
<gene>
    <name evidence="14" type="ORF">SAMN05720469_10685</name>
</gene>
<dbReference type="Gene3D" id="2.60.120.180">
    <property type="match status" value="1"/>
</dbReference>
<feature type="domain" description="GH11" evidence="13">
    <location>
        <begin position="44"/>
        <end position="261"/>
    </location>
</feature>
<evidence type="ECO:0000256" key="10">
    <source>
        <dbReference type="PROSITE-ProRule" id="PRU01097"/>
    </source>
</evidence>
<dbReference type="InterPro" id="IPR018208">
    <property type="entry name" value="GH11_AS_1"/>
</dbReference>
<dbReference type="PANTHER" id="PTHR46828:SF2">
    <property type="entry name" value="ENDO-1,4-BETA-XYLANASE A-RELATED"/>
    <property type="match status" value="1"/>
</dbReference>
<sequence>MLNPFGKIAQRVFLFAWGFCFSGAFAIDACKDEMGHVGSAHTVSGNQTGSISGTAWGFEQWYQGGNNSMTYYDNGTFKANWSGSSDYLARVGFRYGDNGPGVDHTTKQYTVDYRYTKSGSASYGYIGVYGWTVNPQVEYYIVDDWYSKPSENYVGEKFGEITVDGATYTIHAYLRQQEPSKSGTSTFVQIFSIRKTPRQCGHIDISAHFKKWDELFTGQTAQLKGSKGGGSATLKFGKVTEVMLMNEAGGNASGTVDYTYFNMTDNGTGSVVIPEDSTAEIERRPFNGVKAKIPGTIEAENFDEGNNGVSYSDNSETLEEGVMTEYRGEDYFADVVGTGSGYAIGYTAQGEWLEYTVDVEADAEYTVEALVSNGSGDGSISLSIGEATGKIDFSATEDWNTYQTASTKMYLKKGEHILRVTFDTDNTNLDNLTFTADGQTGMAAPLKWKPVSGTFFVFDMQGRLLGKVWGMEGSSLDNALRSRFQNMGTYLVKQGNWVKIIRVE</sequence>
<comment type="pathway">
    <text evidence="2">Glycan degradation; xylan degradation.</text>
</comment>
<comment type="similarity">
    <text evidence="10">Belongs to the glycosyl hydrolase 11 (cellulase G) family.</text>
</comment>
<dbReference type="Pfam" id="PF00457">
    <property type="entry name" value="Glyco_hydro_11"/>
    <property type="match status" value="1"/>
</dbReference>
<dbReference type="SUPFAM" id="SSF49785">
    <property type="entry name" value="Galactose-binding domain-like"/>
    <property type="match status" value="1"/>
</dbReference>
<dbReference type="InterPro" id="IPR005084">
    <property type="entry name" value="CBM6"/>
</dbReference>
<dbReference type="PANTHER" id="PTHR46828">
    <property type="entry name" value="ENDO-1,4-BETA-XYLANASE A-RELATED"/>
    <property type="match status" value="1"/>
</dbReference>
<evidence type="ECO:0000256" key="3">
    <source>
        <dbReference type="ARBA" id="ARBA00012590"/>
    </source>
</evidence>
<feature type="domain" description="CBM6" evidence="12">
    <location>
        <begin position="295"/>
        <end position="435"/>
    </location>
</feature>
<dbReference type="SMART" id="SM00606">
    <property type="entry name" value="CBD_IV"/>
    <property type="match status" value="1"/>
</dbReference>
<dbReference type="GO" id="GO:0031176">
    <property type="term" value="F:endo-1,4-beta-xylanase activity"/>
    <property type="evidence" value="ECO:0007669"/>
    <property type="project" value="UniProtKB-EC"/>
</dbReference>
<comment type="caution">
    <text evidence="10">Lacks conserved residue(s) required for the propagation of feature annotation.</text>
</comment>
<dbReference type="Proteomes" id="UP000184275">
    <property type="component" value="Unassembled WGS sequence"/>
</dbReference>